<evidence type="ECO:0000256" key="4">
    <source>
        <dbReference type="ARBA" id="ARBA00022692"/>
    </source>
</evidence>
<feature type="domain" description="T-SNARE coiled-coil homology" evidence="10">
    <location>
        <begin position="276"/>
        <end position="338"/>
    </location>
</feature>
<dbReference type="InterPro" id="IPR006012">
    <property type="entry name" value="Syntaxin/epimorphin_CS"/>
</dbReference>
<evidence type="ECO:0000313" key="12">
    <source>
        <dbReference type="Proteomes" id="UP001153636"/>
    </source>
</evidence>
<dbReference type="GO" id="GO:0006906">
    <property type="term" value="P:vesicle fusion"/>
    <property type="evidence" value="ECO:0007669"/>
    <property type="project" value="TreeGrafter"/>
</dbReference>
<dbReference type="OrthoDB" id="421009at2759"/>
<comment type="subcellular location">
    <subcellularLocation>
        <location evidence="1">Membrane</location>
        <topology evidence="1">Single-pass type IV membrane protein</topology>
    </subcellularLocation>
</comment>
<dbReference type="GO" id="GO:0005484">
    <property type="term" value="F:SNAP receptor activity"/>
    <property type="evidence" value="ECO:0007669"/>
    <property type="project" value="InterPro"/>
</dbReference>
<evidence type="ECO:0000256" key="8">
    <source>
        <dbReference type="SAM" id="Coils"/>
    </source>
</evidence>
<keyword evidence="3" id="KW-0813">Transport</keyword>
<dbReference type="SUPFAM" id="SSF47661">
    <property type="entry name" value="t-snare proteins"/>
    <property type="match status" value="1"/>
</dbReference>
<organism evidence="11 12">
    <name type="scientific">Psylliodes chrysocephalus</name>
    <dbReference type="NCBI Taxonomy" id="3402493"/>
    <lineage>
        <taxon>Eukaryota</taxon>
        <taxon>Metazoa</taxon>
        <taxon>Ecdysozoa</taxon>
        <taxon>Arthropoda</taxon>
        <taxon>Hexapoda</taxon>
        <taxon>Insecta</taxon>
        <taxon>Pterygota</taxon>
        <taxon>Neoptera</taxon>
        <taxon>Endopterygota</taxon>
        <taxon>Coleoptera</taxon>
        <taxon>Polyphaga</taxon>
        <taxon>Cucujiformia</taxon>
        <taxon>Chrysomeloidea</taxon>
        <taxon>Chrysomelidae</taxon>
        <taxon>Galerucinae</taxon>
        <taxon>Alticini</taxon>
        <taxon>Psylliodes</taxon>
    </lineage>
</organism>
<keyword evidence="6 8" id="KW-0175">Coiled coil</keyword>
<comment type="similarity">
    <text evidence="2">Belongs to the syntaxin family.</text>
</comment>
<feature type="transmembrane region" description="Helical" evidence="9">
    <location>
        <begin position="347"/>
        <end position="367"/>
    </location>
</feature>
<proteinExistence type="inferred from homology"/>
<dbReference type="PANTHER" id="PTHR19957">
    <property type="entry name" value="SYNTAXIN"/>
    <property type="match status" value="1"/>
</dbReference>
<dbReference type="GO" id="GO:0000139">
    <property type="term" value="C:Golgi membrane"/>
    <property type="evidence" value="ECO:0007669"/>
    <property type="project" value="TreeGrafter"/>
</dbReference>
<keyword evidence="7 9" id="KW-0472">Membrane</keyword>
<sequence length="368" mass="41910">MLPRRRRTGSETEHQVVIGNESYWPQNQPKTLNQLNSAYPNNVTADYYLEDYVEDYVEPELVMTARDRTSEFVNTIQTLQGRNIARAVAARDPKKSKVIQSHSEFMLIARNVGKNIASTYAKLEKLTLLAKRKSLFDDRTAEIQELTYIIKGDLSSLNQQIAQLQDVSKRQRLNTTGKHLQSHSSSVVLALQSKLASMSTDFKQVLEVRTENLRHQKNRRDQFSQGGMPPPNVSQASQGSLLLQEDDQVSINLESTALIPKGQSQMQAALMYDHTDNYLQSRAETMQNIESTIVELGGIFQQLAHMVKEQEEMVERIDSNVEHAELNIEAAHAQIVKYFKSVSSNRWLMIKVFGVLIVFFIFFVVFLA</sequence>
<evidence type="ECO:0000256" key="1">
    <source>
        <dbReference type="ARBA" id="ARBA00004211"/>
    </source>
</evidence>
<dbReference type="PANTHER" id="PTHR19957:SF3">
    <property type="entry name" value="SYNTAXIN-5"/>
    <property type="match status" value="1"/>
</dbReference>
<dbReference type="InterPro" id="IPR000727">
    <property type="entry name" value="T_SNARE_dom"/>
</dbReference>
<feature type="coiled-coil region" evidence="8">
    <location>
        <begin position="307"/>
        <end position="334"/>
    </location>
</feature>
<dbReference type="FunFam" id="1.20.58.70:FF:000022">
    <property type="entry name" value="Syntaxin-5"/>
    <property type="match status" value="1"/>
</dbReference>
<evidence type="ECO:0000256" key="5">
    <source>
        <dbReference type="ARBA" id="ARBA00022989"/>
    </source>
</evidence>
<evidence type="ECO:0000313" key="11">
    <source>
        <dbReference type="EMBL" id="CAH1103940.1"/>
    </source>
</evidence>
<protein>
    <recommendedName>
        <fullName evidence="10">t-SNARE coiled-coil homology domain-containing protein</fullName>
    </recommendedName>
</protein>
<evidence type="ECO:0000256" key="7">
    <source>
        <dbReference type="ARBA" id="ARBA00023136"/>
    </source>
</evidence>
<dbReference type="Gene3D" id="1.20.58.70">
    <property type="match status" value="1"/>
</dbReference>
<dbReference type="PROSITE" id="PS00914">
    <property type="entry name" value="SYNTAXIN"/>
    <property type="match status" value="1"/>
</dbReference>
<accession>A0A9P0GBL4</accession>
<dbReference type="Proteomes" id="UP001153636">
    <property type="component" value="Chromosome 15"/>
</dbReference>
<evidence type="ECO:0000256" key="9">
    <source>
        <dbReference type="SAM" id="Phobius"/>
    </source>
</evidence>
<keyword evidence="5 9" id="KW-1133">Transmembrane helix</keyword>
<name>A0A9P0GBL4_9CUCU</name>
<evidence type="ECO:0000256" key="2">
    <source>
        <dbReference type="ARBA" id="ARBA00009063"/>
    </source>
</evidence>
<dbReference type="GO" id="GO:0006888">
    <property type="term" value="P:endoplasmic reticulum to Golgi vesicle-mediated transport"/>
    <property type="evidence" value="ECO:0007669"/>
    <property type="project" value="TreeGrafter"/>
</dbReference>
<dbReference type="InterPro" id="IPR010989">
    <property type="entry name" value="SNARE"/>
</dbReference>
<keyword evidence="4 9" id="KW-0812">Transmembrane</keyword>
<dbReference type="GO" id="GO:0000149">
    <property type="term" value="F:SNARE binding"/>
    <property type="evidence" value="ECO:0007669"/>
    <property type="project" value="TreeGrafter"/>
</dbReference>
<dbReference type="CDD" id="cd15844">
    <property type="entry name" value="SNARE_syntaxin5"/>
    <property type="match status" value="1"/>
</dbReference>
<dbReference type="PROSITE" id="PS50192">
    <property type="entry name" value="T_SNARE"/>
    <property type="match status" value="1"/>
</dbReference>
<reference evidence="11" key="1">
    <citation type="submission" date="2022-01" db="EMBL/GenBank/DDBJ databases">
        <authorList>
            <person name="King R."/>
        </authorList>
    </citation>
    <scope>NUCLEOTIDE SEQUENCE</scope>
</reference>
<dbReference type="Pfam" id="PF05739">
    <property type="entry name" value="SNARE"/>
    <property type="match status" value="1"/>
</dbReference>
<evidence type="ECO:0000259" key="10">
    <source>
        <dbReference type="PROSITE" id="PS50192"/>
    </source>
</evidence>
<keyword evidence="12" id="KW-1185">Reference proteome</keyword>
<dbReference type="SMART" id="SM00397">
    <property type="entry name" value="t_SNARE"/>
    <property type="match status" value="1"/>
</dbReference>
<evidence type="ECO:0000256" key="6">
    <source>
        <dbReference type="ARBA" id="ARBA00023054"/>
    </source>
</evidence>
<dbReference type="GO" id="GO:0048278">
    <property type="term" value="P:vesicle docking"/>
    <property type="evidence" value="ECO:0007669"/>
    <property type="project" value="TreeGrafter"/>
</dbReference>
<evidence type="ECO:0000256" key="3">
    <source>
        <dbReference type="ARBA" id="ARBA00022448"/>
    </source>
</evidence>
<dbReference type="EMBL" id="OV651827">
    <property type="protein sequence ID" value="CAH1103940.1"/>
    <property type="molecule type" value="Genomic_DNA"/>
</dbReference>
<gene>
    <name evidence="11" type="ORF">PSYICH_LOCUS4735</name>
</gene>
<dbReference type="InterPro" id="IPR045242">
    <property type="entry name" value="Syntaxin"/>
</dbReference>
<dbReference type="AlphaFoldDB" id="A0A9P0GBL4"/>
<dbReference type="GO" id="GO:0031201">
    <property type="term" value="C:SNARE complex"/>
    <property type="evidence" value="ECO:0007669"/>
    <property type="project" value="TreeGrafter"/>
</dbReference>
<dbReference type="GO" id="GO:0006886">
    <property type="term" value="P:intracellular protein transport"/>
    <property type="evidence" value="ECO:0007669"/>
    <property type="project" value="InterPro"/>
</dbReference>
<feature type="non-terminal residue" evidence="11">
    <location>
        <position position="368"/>
    </location>
</feature>